<feature type="domain" description="Peptidase C1A papain C-terminal" evidence="2">
    <location>
        <begin position="84"/>
        <end position="299"/>
    </location>
</feature>
<accession>A0A7V5XHP7</accession>
<dbReference type="InterPro" id="IPR000169">
    <property type="entry name" value="Pept_cys_AS"/>
</dbReference>
<dbReference type="GO" id="GO:0008234">
    <property type="term" value="F:cysteine-type peptidase activity"/>
    <property type="evidence" value="ECO:0007669"/>
    <property type="project" value="InterPro"/>
</dbReference>
<dbReference type="PRINTS" id="PR00705">
    <property type="entry name" value="PAPAIN"/>
</dbReference>
<dbReference type="SUPFAM" id="SSF54001">
    <property type="entry name" value="Cysteine proteinases"/>
    <property type="match status" value="1"/>
</dbReference>
<dbReference type="Pfam" id="PF00112">
    <property type="entry name" value="Peptidase_C1"/>
    <property type="match status" value="1"/>
</dbReference>
<protein>
    <submittedName>
        <fullName evidence="3">Peptidase C1</fullName>
    </submittedName>
</protein>
<dbReference type="GO" id="GO:0006508">
    <property type="term" value="P:proteolysis"/>
    <property type="evidence" value="ECO:0007669"/>
    <property type="project" value="InterPro"/>
</dbReference>
<dbReference type="PROSITE" id="PS00639">
    <property type="entry name" value="THIOL_PROTEASE_HIS"/>
    <property type="match status" value="1"/>
</dbReference>
<comment type="similarity">
    <text evidence="1">Belongs to the peptidase C1 family.</text>
</comment>
<dbReference type="InterPro" id="IPR038765">
    <property type="entry name" value="Papain-like_cys_pep_sf"/>
</dbReference>
<proteinExistence type="inferred from homology"/>
<reference evidence="3" key="1">
    <citation type="journal article" date="2020" name="mSystems">
        <title>Genome- and Community-Level Interaction Insights into Carbon Utilization and Element Cycling Functions of Hydrothermarchaeota in Hydrothermal Sediment.</title>
        <authorList>
            <person name="Zhou Z."/>
            <person name="Liu Y."/>
            <person name="Xu W."/>
            <person name="Pan J."/>
            <person name="Luo Z.H."/>
            <person name="Li M."/>
        </authorList>
    </citation>
    <scope>NUCLEOTIDE SEQUENCE [LARGE SCALE GENOMIC DNA]</scope>
    <source>
        <strain evidence="3">SpSt-106</strain>
    </source>
</reference>
<name>A0A7V5XHP7_9BACT</name>
<dbReference type="Pfam" id="PF18560">
    <property type="entry name" value="Lectin_like"/>
    <property type="match status" value="1"/>
</dbReference>
<dbReference type="InterPro" id="IPR013128">
    <property type="entry name" value="Peptidase_C1A"/>
</dbReference>
<dbReference type="PANTHER" id="PTHR12411">
    <property type="entry name" value="CYSTEINE PROTEASE FAMILY C1-RELATED"/>
    <property type="match status" value="1"/>
</dbReference>
<gene>
    <name evidence="3" type="ORF">ENM15_06910</name>
</gene>
<dbReference type="Gene3D" id="3.90.70.10">
    <property type="entry name" value="Cysteine proteinases"/>
    <property type="match status" value="1"/>
</dbReference>
<evidence type="ECO:0000256" key="1">
    <source>
        <dbReference type="ARBA" id="ARBA00008455"/>
    </source>
</evidence>
<dbReference type="InterPro" id="IPR025660">
    <property type="entry name" value="Pept_his_AS"/>
</dbReference>
<comment type="caution">
    <text evidence="3">The sequence shown here is derived from an EMBL/GenBank/DDBJ whole genome shotgun (WGS) entry which is preliminary data.</text>
</comment>
<evidence type="ECO:0000313" key="3">
    <source>
        <dbReference type="EMBL" id="HHQ16523.1"/>
    </source>
</evidence>
<organism evidence="3">
    <name type="scientific">Thermodesulfobacterium geofontis</name>
    <dbReference type="NCBI Taxonomy" id="1295609"/>
    <lineage>
        <taxon>Bacteria</taxon>
        <taxon>Pseudomonadati</taxon>
        <taxon>Thermodesulfobacteriota</taxon>
        <taxon>Thermodesulfobacteria</taxon>
        <taxon>Thermodesulfobacteriales</taxon>
        <taxon>Thermodesulfobacteriaceae</taxon>
        <taxon>Thermodesulfobacterium</taxon>
    </lineage>
</organism>
<dbReference type="InterPro" id="IPR040528">
    <property type="entry name" value="Lectin-like"/>
</dbReference>
<dbReference type="InterPro" id="IPR000668">
    <property type="entry name" value="Peptidase_C1A_C"/>
</dbReference>
<sequence>MKKLGLILVLMIFSIFYVCSIGFAQELKKAPLNPKFVKWLEAKKAGTLELKTEDVHPLGYIPPSFKFPKVSKSLGINLVEAQALPSKFDLRTVNGTTPVRDQGNCGSCWAFATMASLESYLKYKKSQTWNFSEQDLNQYHGFSLPECQGGNAYMSTAYLTRWSGPVKERDVPYPYVSATPGVPVVKHIQKVWFLPDPKNINAIKTAVYNYGAIYIAFYWDSAYYNYTTYAYYCNSTNYANHAVAIVGWDDNFPKENFKTQPPGNGAFIIKNSWGKSWGDSGYFYLSYYDKTLDEAVSFYNAQPTTNYERIYEYDPFGLVNAVGYSNSDTAWGANVFLASSNADLIKAVGFYALVPNTEYTIYIYDNLTNSANPRSGTLKKTVSGKASKPGYVTISVGDVKVTPNKRFSVVIKFRTPNYYYPVPVEERIWFYTDTASCGMKQSFISYDGSSWIDTCAYWGNDPYEDYNNVNVNIKAYAVKATQ</sequence>
<dbReference type="PROSITE" id="PS00139">
    <property type="entry name" value="THIOL_PROTEASE_CYS"/>
    <property type="match status" value="1"/>
</dbReference>
<dbReference type="EMBL" id="DRWR01000114">
    <property type="protein sequence ID" value="HHQ16523.1"/>
    <property type="molecule type" value="Genomic_DNA"/>
</dbReference>
<evidence type="ECO:0000259" key="2">
    <source>
        <dbReference type="SMART" id="SM00645"/>
    </source>
</evidence>
<dbReference type="SMART" id="SM00645">
    <property type="entry name" value="Pept_C1"/>
    <property type="match status" value="1"/>
</dbReference>
<dbReference type="CDD" id="cd02619">
    <property type="entry name" value="Peptidase_C1"/>
    <property type="match status" value="1"/>
</dbReference>
<dbReference type="AlphaFoldDB" id="A0A7V5XHP7"/>